<gene>
    <name evidence="1" type="ORF">AOX56_12165</name>
</gene>
<comment type="caution">
    <text evidence="1">The sequence shown here is derived from an EMBL/GenBank/DDBJ whole genome shotgun (WGS) entry which is preliminary data.</text>
</comment>
<reference evidence="1 2" key="1">
    <citation type="journal article" date="2017" name="Front. Microbiol.">
        <title>Strong Genomic and Phenotypic Heterogeneity in the Aeromonas sobria Species Complex.</title>
        <authorList>
            <person name="Gauthier J."/>
            <person name="Vincent A.T."/>
            <person name="Charette S.J."/>
            <person name="Derome N."/>
        </authorList>
    </citation>
    <scope>NUCLEOTIDE SEQUENCE [LARGE SCALE GENOMIC DNA]</scope>
    <source>
        <strain evidence="1 2">JF2635</strain>
    </source>
</reference>
<protein>
    <submittedName>
        <fullName evidence="1">Uncharacterized protein</fullName>
    </submittedName>
</protein>
<evidence type="ECO:0000313" key="1">
    <source>
        <dbReference type="EMBL" id="PKQ80377.1"/>
    </source>
</evidence>
<accession>A0A2N3J3M0</accession>
<evidence type="ECO:0000313" key="2">
    <source>
        <dbReference type="Proteomes" id="UP000233526"/>
    </source>
</evidence>
<proteinExistence type="predicted"/>
<dbReference type="EMBL" id="LJZX01000027">
    <property type="protein sequence ID" value="PKQ80377.1"/>
    <property type="molecule type" value="Genomic_DNA"/>
</dbReference>
<dbReference type="AlphaFoldDB" id="A0A2N3J3M0"/>
<dbReference type="Proteomes" id="UP000233526">
    <property type="component" value="Unassembled WGS sequence"/>
</dbReference>
<sequence>MHLYSKFDVGLIAAQQALRISPCASPVRGEGMVTVVQCAPLIAPYPLAVGAGVRLDAVKVATAPGCRCHIASLTIDHEKGANRRRWISYGFIERLTMAAVTQLSETVGFFALAQIFIN</sequence>
<organism evidence="1 2">
    <name type="scientific">Aeromonas sobria</name>
    <dbReference type="NCBI Taxonomy" id="646"/>
    <lineage>
        <taxon>Bacteria</taxon>
        <taxon>Pseudomonadati</taxon>
        <taxon>Pseudomonadota</taxon>
        <taxon>Gammaproteobacteria</taxon>
        <taxon>Aeromonadales</taxon>
        <taxon>Aeromonadaceae</taxon>
        <taxon>Aeromonas</taxon>
    </lineage>
</organism>
<name>A0A2N3J3M0_AERSO</name>